<sequence length="292" mass="31193">MERFTWDDLPSAVRSAVLSHLGPVTAVRDIEQGQHCNTALVLRGKSGDVFLKGVRGISPQMRWLRNEADAADLAPGLAPATRFSEDVDAGELWFVVGFEYVNGRPADLTPGSADLTTVAATVARISALPGGSAQPLSKRWASADWWAKLAAEAPDTVAGLDIDELTDWCRATPGLVAGSALIHTDLHEHQFMIGDDASSVRVIDWGRPASGAEWVDTAFLVVRLIAAGHEPGAAEAWAATVPSWTTRTDKAVTAFACYVAGLWSYRAATTPFPGATRLSTAATRYARHRLSS</sequence>
<gene>
    <name evidence="2" type="ORF">CFP75_09365</name>
</gene>
<organism evidence="2 3">
    <name type="scientific">Amycolatopsis alba DSM 44262</name>
    <dbReference type="NCBI Taxonomy" id="1125972"/>
    <lineage>
        <taxon>Bacteria</taxon>
        <taxon>Bacillati</taxon>
        <taxon>Actinomycetota</taxon>
        <taxon>Actinomycetes</taxon>
        <taxon>Pseudonocardiales</taxon>
        <taxon>Pseudonocardiaceae</taxon>
        <taxon>Amycolatopsis</taxon>
    </lineage>
</organism>
<proteinExistence type="predicted"/>
<name>A0A229S1H5_AMYAL</name>
<accession>A0A229S1H5</accession>
<dbReference type="SUPFAM" id="SSF56112">
    <property type="entry name" value="Protein kinase-like (PK-like)"/>
    <property type="match status" value="1"/>
</dbReference>
<dbReference type="Gene3D" id="3.90.1200.10">
    <property type="match status" value="1"/>
</dbReference>
<dbReference type="AlphaFoldDB" id="A0A229S1H5"/>
<dbReference type="InterPro" id="IPR011009">
    <property type="entry name" value="Kinase-like_dom_sf"/>
</dbReference>
<dbReference type="Proteomes" id="UP000215563">
    <property type="component" value="Unassembled WGS sequence"/>
</dbReference>
<reference evidence="2 3" key="1">
    <citation type="submission" date="2017-07" db="EMBL/GenBank/DDBJ databases">
        <title>Amycolatopsis alba DSM 44262 Genome sequencing and assembly.</title>
        <authorList>
            <person name="Kaur N."/>
            <person name="Mayilraj S."/>
        </authorList>
    </citation>
    <scope>NUCLEOTIDE SEQUENCE [LARGE SCALE GENOMIC DNA]</scope>
    <source>
        <strain evidence="2 3">DSM 44262</strain>
    </source>
</reference>
<dbReference type="RefSeq" id="WP_020630836.1">
    <property type="nucleotide sequence ID" value="NZ_KB913032.1"/>
</dbReference>
<evidence type="ECO:0000259" key="1">
    <source>
        <dbReference type="Pfam" id="PF01636"/>
    </source>
</evidence>
<comment type="caution">
    <text evidence="2">The sequence shown here is derived from an EMBL/GenBank/DDBJ whole genome shotgun (WGS) entry which is preliminary data.</text>
</comment>
<protein>
    <recommendedName>
        <fullName evidence="1">Aminoglycoside phosphotransferase domain-containing protein</fullName>
    </recommendedName>
</protein>
<dbReference type="InterPro" id="IPR002575">
    <property type="entry name" value="Aminoglycoside_PTrfase"/>
</dbReference>
<keyword evidence="3" id="KW-1185">Reference proteome</keyword>
<evidence type="ECO:0000313" key="2">
    <source>
        <dbReference type="EMBL" id="OXM52655.1"/>
    </source>
</evidence>
<dbReference type="EMBL" id="NMQU01000025">
    <property type="protein sequence ID" value="OXM52655.1"/>
    <property type="molecule type" value="Genomic_DNA"/>
</dbReference>
<dbReference type="Pfam" id="PF01636">
    <property type="entry name" value="APH"/>
    <property type="match status" value="1"/>
</dbReference>
<evidence type="ECO:0000313" key="3">
    <source>
        <dbReference type="Proteomes" id="UP000215563"/>
    </source>
</evidence>
<feature type="domain" description="Aminoglycoside phosphotransferase" evidence="1">
    <location>
        <begin position="71"/>
        <end position="234"/>
    </location>
</feature>